<proteinExistence type="predicted"/>
<feature type="region of interest" description="Disordered" evidence="1">
    <location>
        <begin position="296"/>
        <end position="326"/>
    </location>
</feature>
<evidence type="ECO:0000256" key="1">
    <source>
        <dbReference type="SAM" id="MobiDB-lite"/>
    </source>
</evidence>
<dbReference type="GO" id="GO:0031410">
    <property type="term" value="C:cytoplasmic vesicle"/>
    <property type="evidence" value="ECO:0007669"/>
    <property type="project" value="TreeGrafter"/>
</dbReference>
<dbReference type="GO" id="GO:0006605">
    <property type="term" value="P:protein targeting"/>
    <property type="evidence" value="ECO:0007669"/>
    <property type="project" value="TreeGrafter"/>
</dbReference>
<dbReference type="GO" id="GO:0005765">
    <property type="term" value="C:lysosomal membrane"/>
    <property type="evidence" value="ECO:0007669"/>
    <property type="project" value="TreeGrafter"/>
</dbReference>
<gene>
    <name evidence="4" type="ORF">PAPOLLO_LOCUS6110</name>
</gene>
<dbReference type="AlphaFoldDB" id="A0A8S3WHI5"/>
<protein>
    <submittedName>
        <fullName evidence="4">(apollo) hypothetical protein</fullName>
    </submittedName>
</protein>
<evidence type="ECO:0000259" key="3">
    <source>
        <dbReference type="Pfam" id="PF19031"/>
    </source>
</evidence>
<dbReference type="InterPro" id="IPR043987">
    <property type="entry name" value="CCZ1/INTU/HSP4_longin_1"/>
</dbReference>
<feature type="domain" description="CCZ1/INTU/HSP4 first Longin" evidence="3">
    <location>
        <begin position="5"/>
        <end position="110"/>
    </location>
</feature>
<feature type="region of interest" description="Disordered" evidence="1">
    <location>
        <begin position="539"/>
        <end position="572"/>
    </location>
</feature>
<reference evidence="4" key="1">
    <citation type="submission" date="2021-04" db="EMBL/GenBank/DDBJ databases">
        <authorList>
            <person name="Tunstrom K."/>
        </authorList>
    </citation>
    <scope>NUCLEOTIDE SEQUENCE</scope>
</reference>
<dbReference type="PANTHER" id="PTHR14407">
    <property type="entry name" value="HERMANSKY-PUDLAK SYNDROME 4 PROTEIN LIGHT-EAR PROTEIN-RELATED"/>
    <property type="match status" value="1"/>
</dbReference>
<dbReference type="Proteomes" id="UP000691718">
    <property type="component" value="Unassembled WGS sequence"/>
</dbReference>
<dbReference type="Pfam" id="PF13843">
    <property type="entry name" value="DDE_Tnp_1_7"/>
    <property type="match status" value="1"/>
</dbReference>
<accession>A0A8S3WHI5</accession>
<evidence type="ECO:0000313" key="4">
    <source>
        <dbReference type="EMBL" id="CAG4959217.1"/>
    </source>
</evidence>
<dbReference type="GO" id="GO:0031267">
    <property type="term" value="F:small GTPase binding"/>
    <property type="evidence" value="ECO:0007669"/>
    <property type="project" value="TreeGrafter"/>
</dbReference>
<evidence type="ECO:0000313" key="5">
    <source>
        <dbReference type="Proteomes" id="UP000691718"/>
    </source>
</evidence>
<dbReference type="Pfam" id="PF19031">
    <property type="entry name" value="Intu_longin_1"/>
    <property type="match status" value="1"/>
</dbReference>
<organism evidence="4 5">
    <name type="scientific">Parnassius apollo</name>
    <name type="common">Apollo butterfly</name>
    <name type="synonym">Papilio apollo</name>
    <dbReference type="NCBI Taxonomy" id="110799"/>
    <lineage>
        <taxon>Eukaryota</taxon>
        <taxon>Metazoa</taxon>
        <taxon>Ecdysozoa</taxon>
        <taxon>Arthropoda</taxon>
        <taxon>Hexapoda</taxon>
        <taxon>Insecta</taxon>
        <taxon>Pterygota</taxon>
        <taxon>Neoptera</taxon>
        <taxon>Endopterygota</taxon>
        <taxon>Lepidoptera</taxon>
        <taxon>Glossata</taxon>
        <taxon>Ditrysia</taxon>
        <taxon>Papilionoidea</taxon>
        <taxon>Papilionidae</taxon>
        <taxon>Parnassiinae</taxon>
        <taxon>Parnassini</taxon>
        <taxon>Parnassius</taxon>
        <taxon>Parnassius</taxon>
    </lineage>
</organism>
<evidence type="ECO:0000259" key="2">
    <source>
        <dbReference type="Pfam" id="PF13843"/>
    </source>
</evidence>
<dbReference type="GO" id="GO:0005085">
    <property type="term" value="F:guanyl-nucleotide exchange factor activity"/>
    <property type="evidence" value="ECO:0007669"/>
    <property type="project" value="TreeGrafter"/>
</dbReference>
<comment type="caution">
    <text evidence="4">The sequence shown here is derived from an EMBL/GenBank/DDBJ whole genome shotgun (WGS) entry which is preliminary data.</text>
</comment>
<name>A0A8S3WHI5_PARAO</name>
<feature type="region of interest" description="Disordered" evidence="1">
    <location>
        <begin position="459"/>
        <end position="481"/>
    </location>
</feature>
<dbReference type="InterPro" id="IPR029526">
    <property type="entry name" value="PGBD"/>
</dbReference>
<feature type="domain" description="PiggyBac transposable element-derived protein" evidence="2">
    <location>
        <begin position="842"/>
        <end position="958"/>
    </location>
</feature>
<dbReference type="InterPro" id="IPR026091">
    <property type="entry name" value="HPS4"/>
</dbReference>
<sequence>MAKEMMIVFVYDTQCCVSEEDDPAEAVLYFHPGWVSDTQRHALAGQVVGAGHCVKSLFSQPVAITLQSGKFILREYGRYVLAIGSDRNIPDWVLKNRASLLTSMIKVYHGDLNMLAAQMEDQKRLAEKLYQVFETYLPVLQYGCHIFQRVPMLSLPKSATSVYMESMQILEHCRKSKGVLGGVILYNNKIISTQLPPSLTSYLTVVDPYRIKSPAETLQTETPLPFGAQLLVVYVGRKTYDTLKKQADKMQEFYQNGEEIIARFKKNAEVEREKQPPTGMKRDKSLLFTAVPEEDHTMISPPSKDHHTENRKPSMPDVVPFTNKPRLRPNKLSLSSFKTQKSLDEVVTENETKFTGQTSVCSTPMIEYKRLHGNMLSICQNPDNQTQEKSPDLEPDVLKNIENCAKMKIESEKRDNKMVLDINCIADHFINKPEPIRKLASVMDIQETFRKLSNRATSKFKLKRSQNEDDSPLEETRSPSTLTINDPLFPVFRNDGVAISESLFNQYLEQYYSRMKQESKEENMFNFNSKLGEPEKFEDFDSEMTKSPQRTPKKIVKDSTKTLPSDQSRRKALSLPLKSLTESSEAQIDAEAVGFKKKLSGVQLTPLMEKLSHLAFTSDKSSGYSSRVMTPLEIREFLTPAAERQVSFSDRNKTHREDSDSDSETESNLDLLPEYSQHAVKCALFVSGLQNMALLALLEVDAADNVDTINNLTMSSNRRREFSLRQDEIIEFLMADYSDDEEGLVLDEEDQTFLEQDIDTGISTVEIEPGSASPEENVIENQQPSSNVPYFNWRKNSYSPHNFCEMEGYNFGEVHIFDQTSDTELTPVKIFNAATGFEELVEKIIVRESIRYAHQNGRSFTLTDEEAKAFFGMNFVMGYHCLPTFRSYWSTDPDMGVPYIANVMPINRFEEIRTNLHFSDNSNEPNRTDPSYDRAFQIRPVIDHFNHAFQRVMTHDQVQGA</sequence>
<dbReference type="EMBL" id="CAJQZP010000393">
    <property type="protein sequence ID" value="CAG4959217.1"/>
    <property type="molecule type" value="Genomic_DNA"/>
</dbReference>
<feature type="compositionally biased region" description="Basic and acidic residues" evidence="1">
    <location>
        <begin position="296"/>
        <end position="314"/>
    </location>
</feature>
<dbReference type="GO" id="GO:0031085">
    <property type="term" value="C:BLOC-3 complex"/>
    <property type="evidence" value="ECO:0007669"/>
    <property type="project" value="TreeGrafter"/>
</dbReference>
<dbReference type="OrthoDB" id="16754at2759"/>
<dbReference type="PANTHER" id="PTHR14407:SF9">
    <property type="entry name" value="BLOC-3 COMPLEX MEMBER HPS4"/>
    <property type="match status" value="1"/>
</dbReference>
<feature type="region of interest" description="Disordered" evidence="1">
    <location>
        <begin position="645"/>
        <end position="668"/>
    </location>
</feature>
<dbReference type="GO" id="GO:0016192">
    <property type="term" value="P:vesicle-mediated transport"/>
    <property type="evidence" value="ECO:0007669"/>
    <property type="project" value="InterPro"/>
</dbReference>
<keyword evidence="5" id="KW-1185">Reference proteome</keyword>